<dbReference type="InterPro" id="IPR005815">
    <property type="entry name" value="BioA"/>
</dbReference>
<dbReference type="PANTHER" id="PTHR42684">
    <property type="entry name" value="ADENOSYLMETHIONINE-8-AMINO-7-OXONONANOATE AMINOTRANSFERASE"/>
    <property type="match status" value="1"/>
</dbReference>
<feature type="binding site" evidence="9">
    <location>
        <begin position="106"/>
        <end position="107"/>
    </location>
    <ligand>
        <name>pyridoxal 5'-phosphate</name>
        <dbReference type="ChEBI" id="CHEBI:597326"/>
    </ligand>
</feature>
<feature type="binding site" evidence="9">
    <location>
        <position position="307"/>
    </location>
    <ligand>
        <name>substrate</name>
    </ligand>
</feature>
<keyword evidence="6 9" id="KW-0093">Biotin biosynthesis</keyword>
<evidence type="ECO:0000256" key="9">
    <source>
        <dbReference type="HAMAP-Rule" id="MF_00834"/>
    </source>
</evidence>
<reference evidence="10 11" key="1">
    <citation type="journal article" date="2016" name="Appl. Environ. Microbiol.">
        <title>Whole genome relationships among Francisella bacteria of diverse origin define new species and provide specific regions for detection.</title>
        <authorList>
            <person name="Challacombe J.F."/>
            <person name="Petersen J.M."/>
            <person name="Gallegos-Graves V."/>
            <person name="Hodge D."/>
            <person name="Pillai S."/>
            <person name="Kuske C.R."/>
        </authorList>
    </citation>
    <scope>NUCLEOTIDE SEQUENCE [LARGE SCALE GENOMIC DNA]</scope>
    <source>
        <strain evidence="11">TX07-7310</strain>
    </source>
</reference>
<dbReference type="InterPro" id="IPR015422">
    <property type="entry name" value="PyrdxlP-dep_Trfase_small"/>
</dbReference>
<comment type="subcellular location">
    <subcellularLocation>
        <location evidence="9">Cytoplasm</location>
    </subcellularLocation>
</comment>
<dbReference type="EMBL" id="CP016796">
    <property type="protein sequence ID" value="API86760.1"/>
    <property type="molecule type" value="Genomic_DNA"/>
</dbReference>
<dbReference type="GO" id="GO:0030170">
    <property type="term" value="F:pyridoxal phosphate binding"/>
    <property type="evidence" value="ECO:0007669"/>
    <property type="project" value="UniProtKB-UniRule"/>
</dbReference>
<evidence type="ECO:0000256" key="3">
    <source>
        <dbReference type="ARBA" id="ARBA00022576"/>
    </source>
</evidence>
<evidence type="ECO:0000256" key="2">
    <source>
        <dbReference type="ARBA" id="ARBA00005063"/>
    </source>
</evidence>
<dbReference type="PIRSF" id="PIRSF000521">
    <property type="entry name" value="Transaminase_4ab_Lys_Orn"/>
    <property type="match status" value="1"/>
</dbReference>
<organism evidence="10 11">
    <name type="scientific">Francisella uliginis</name>
    <dbReference type="NCBI Taxonomy" id="573570"/>
    <lineage>
        <taxon>Bacteria</taxon>
        <taxon>Pseudomonadati</taxon>
        <taxon>Pseudomonadota</taxon>
        <taxon>Gammaproteobacteria</taxon>
        <taxon>Thiotrichales</taxon>
        <taxon>Francisellaceae</taxon>
        <taxon>Francisella</taxon>
    </lineage>
</organism>
<feature type="binding site" evidence="9">
    <location>
        <begin position="308"/>
        <end position="309"/>
    </location>
    <ligand>
        <name>pyridoxal 5'-phosphate</name>
        <dbReference type="ChEBI" id="CHEBI:597326"/>
    </ligand>
</feature>
<dbReference type="KEGG" id="frx:F7310_05020"/>
<comment type="subunit">
    <text evidence="9">Homodimer.</text>
</comment>
<dbReference type="InterPro" id="IPR015421">
    <property type="entry name" value="PyrdxlP-dep_Trfase_major"/>
</dbReference>
<evidence type="ECO:0000256" key="7">
    <source>
        <dbReference type="ARBA" id="ARBA00022898"/>
    </source>
</evidence>
<dbReference type="Pfam" id="PF00202">
    <property type="entry name" value="Aminotran_3"/>
    <property type="match status" value="1"/>
</dbReference>
<dbReference type="InterPro" id="IPR049704">
    <property type="entry name" value="Aminotrans_3_PPA_site"/>
</dbReference>
<comment type="similarity">
    <text evidence="9">Belongs to the class-III pyridoxal-phosphate-dependent aminotransferase family. BioA subfamily.</text>
</comment>
<dbReference type="Gene3D" id="3.40.640.10">
    <property type="entry name" value="Type I PLP-dependent aspartate aminotransferase-like (Major domain)"/>
    <property type="match status" value="1"/>
</dbReference>
<evidence type="ECO:0000256" key="4">
    <source>
        <dbReference type="ARBA" id="ARBA00022679"/>
    </source>
</evidence>
<evidence type="ECO:0000256" key="5">
    <source>
        <dbReference type="ARBA" id="ARBA00022691"/>
    </source>
</evidence>
<dbReference type="SUPFAM" id="SSF53383">
    <property type="entry name" value="PLP-dependent transferases"/>
    <property type="match status" value="1"/>
</dbReference>
<dbReference type="RefSeq" id="WP_072712258.1">
    <property type="nucleotide sequence ID" value="NZ_CP016796.1"/>
</dbReference>
<proteinExistence type="inferred from homology"/>
<evidence type="ECO:0000256" key="1">
    <source>
        <dbReference type="ARBA" id="ARBA00001933"/>
    </source>
</evidence>
<dbReference type="GO" id="GO:0005737">
    <property type="term" value="C:cytoplasm"/>
    <property type="evidence" value="ECO:0007669"/>
    <property type="project" value="UniProtKB-SubCell"/>
</dbReference>
<comment type="catalytic activity">
    <reaction evidence="8 9">
        <text>(8S)-8-amino-7-oxononanoate + S-adenosyl-L-methionine = S-adenosyl-4-methylsulfanyl-2-oxobutanoate + (7R,8S)-7,8-diammoniononanoate</text>
        <dbReference type="Rhea" id="RHEA:16861"/>
        <dbReference type="ChEBI" id="CHEBI:16490"/>
        <dbReference type="ChEBI" id="CHEBI:59789"/>
        <dbReference type="ChEBI" id="CHEBI:149468"/>
        <dbReference type="ChEBI" id="CHEBI:149469"/>
        <dbReference type="EC" id="2.6.1.62"/>
    </reaction>
</comment>
<keyword evidence="5 9" id="KW-0949">S-adenosyl-L-methionine</keyword>
<dbReference type="HAMAP" id="MF_00834">
    <property type="entry name" value="BioA"/>
    <property type="match status" value="1"/>
</dbReference>
<dbReference type="UniPathway" id="UPA00078">
    <property type="reaction ID" value="UER00160"/>
</dbReference>
<evidence type="ECO:0000313" key="10">
    <source>
        <dbReference type="EMBL" id="API86760.1"/>
    </source>
</evidence>
<feature type="modified residue" description="N6-(pyridoxal phosphate)lysine" evidence="9">
    <location>
        <position position="273"/>
    </location>
</feature>
<accession>A0A1L4BSD9</accession>
<dbReference type="GO" id="GO:0004141">
    <property type="term" value="F:dethiobiotin synthase activity"/>
    <property type="evidence" value="ECO:0007669"/>
    <property type="project" value="TreeGrafter"/>
</dbReference>
<comment type="pathway">
    <text evidence="2 9">Cofactor biosynthesis; biotin biosynthesis; 7,8-diaminononanoate from 8-amino-7-oxononanoate (SAM route): step 1/1.</text>
</comment>
<keyword evidence="7 9" id="KW-0663">Pyridoxal phosphate</keyword>
<dbReference type="GO" id="GO:0009102">
    <property type="term" value="P:biotin biosynthetic process"/>
    <property type="evidence" value="ECO:0007669"/>
    <property type="project" value="UniProtKB-UniRule"/>
</dbReference>
<dbReference type="Proteomes" id="UP000184222">
    <property type="component" value="Chromosome"/>
</dbReference>
<dbReference type="EC" id="2.6.1.62" evidence="9"/>
<dbReference type="InterPro" id="IPR015424">
    <property type="entry name" value="PyrdxlP-dep_Trfase"/>
</dbReference>
<dbReference type="GO" id="GO:0004015">
    <property type="term" value="F:adenosylmethionine-8-amino-7-oxononanoate transaminase activity"/>
    <property type="evidence" value="ECO:0007669"/>
    <property type="project" value="UniProtKB-UniRule"/>
</dbReference>
<comment type="cofactor">
    <cofactor evidence="1 9">
        <name>pyridoxal 5'-phosphate</name>
        <dbReference type="ChEBI" id="CHEBI:597326"/>
    </cofactor>
</comment>
<feature type="binding site" evidence="9">
    <location>
        <position position="48"/>
    </location>
    <ligand>
        <name>substrate</name>
    </ligand>
</feature>
<gene>
    <name evidence="9" type="primary">bioA</name>
    <name evidence="10" type="ORF">F7310_05020</name>
</gene>
<keyword evidence="9" id="KW-0963">Cytoplasm</keyword>
<keyword evidence="4 9" id="KW-0808">Transferase</keyword>
<sequence length="431" mass="49490">MKYSTNIWHPCTQMKDFEKVPPLNINKTEGSYLYTQDNRKLFDAISSWWCKSLGHRHPYIIDRLKNQLDKFEHTIFANTTNDEVEHFSNRICKLTSMDKTLYAADGSCAVEIALKMTIHLRQLRNQTSKTKFVCLENSYHGETLATMSVSDCGLYSEPYKILLFDSLIIKDLPYVNGKTAPLWEDAEHHWNKTQKFLEENKQSINALIVEPLCQGAGGMLLYSKDYLNRLCKWCKQNDIYIIFDEIMTGVGRLGKLFALDYLDISPDFLCISKGITSGMIPFSVTLTKNQYYDMFYKDKMSEAFLHSHTHSGNILGVVAANSVLDIFEQENILNNVTGLETLMHNCFLEIQQEVHIFKNIRNLGGMIAADLDIDKYRFGFDVYKESIKLGALLRPLGNTLYWLPPLNSKSDDIIHLKQVTNQAIINAVEKL</sequence>
<keyword evidence="3 9" id="KW-0032">Aminotransferase</keyword>
<dbReference type="PANTHER" id="PTHR42684:SF3">
    <property type="entry name" value="ADENOSYLMETHIONINE-8-AMINO-7-OXONONANOATE AMINOTRANSFERASE"/>
    <property type="match status" value="1"/>
</dbReference>
<dbReference type="CDD" id="cd00610">
    <property type="entry name" value="OAT_like"/>
    <property type="match status" value="1"/>
</dbReference>
<protein>
    <recommendedName>
        <fullName evidence="9">Adenosylmethionine-8-amino-7-oxononanoate aminotransferase</fullName>
        <ecNumber evidence="9">2.6.1.62</ecNumber>
    </recommendedName>
    <alternativeName>
        <fullName evidence="9">7,8-diamino-pelargonic acid aminotransferase</fullName>
        <shortName evidence="9">DAPA AT</shortName>
        <shortName evidence="9">DAPA aminotransferase</shortName>
    </alternativeName>
    <alternativeName>
        <fullName evidence="9">7,8-diaminononanoate synthase</fullName>
        <shortName evidence="9">DANS</shortName>
    </alternativeName>
    <alternativeName>
        <fullName evidence="9">Diaminopelargonic acid synthase</fullName>
    </alternativeName>
</protein>
<feature type="binding site" evidence="9">
    <location>
        <position position="139"/>
    </location>
    <ligand>
        <name>substrate</name>
    </ligand>
</feature>
<name>A0A1L4BSD9_9GAMM</name>
<dbReference type="Gene3D" id="3.90.1150.10">
    <property type="entry name" value="Aspartate Aminotransferase, domain 1"/>
    <property type="match status" value="1"/>
</dbReference>
<comment type="function">
    <text evidence="9">Catalyzes the transfer of the alpha-amino group from S-adenosyl-L-methionine (SAM) to 7-keto-8-aminopelargonic acid (KAPA) to form 7,8-diaminopelargonic acid (DAPA). It is the only aminotransferase known to utilize SAM as an amino donor.</text>
</comment>
<feature type="binding site" evidence="9">
    <location>
        <position position="273"/>
    </location>
    <ligand>
        <name>substrate</name>
    </ligand>
</feature>
<evidence type="ECO:0000256" key="8">
    <source>
        <dbReference type="ARBA" id="ARBA00048449"/>
    </source>
</evidence>
<dbReference type="NCBIfam" id="TIGR00508">
    <property type="entry name" value="bioA"/>
    <property type="match status" value="1"/>
</dbReference>
<dbReference type="STRING" id="573570.F7310_05020"/>
<feature type="binding site" evidence="9">
    <location>
        <position position="244"/>
    </location>
    <ligand>
        <name>pyridoxal 5'-phosphate</name>
        <dbReference type="ChEBI" id="CHEBI:597326"/>
    </ligand>
</feature>
<keyword evidence="11" id="KW-1185">Reference proteome</keyword>
<feature type="site" description="Participates in the substrate recognition with KAPA and in a stacking interaction with the adenine ring of SAM" evidence="9">
    <location>
        <position position="11"/>
    </location>
</feature>
<feature type="binding site" evidence="9">
    <location>
        <position position="394"/>
    </location>
    <ligand>
        <name>substrate</name>
    </ligand>
</feature>
<dbReference type="InterPro" id="IPR005814">
    <property type="entry name" value="Aminotrans_3"/>
</dbReference>
<dbReference type="PROSITE" id="PS00600">
    <property type="entry name" value="AA_TRANSFER_CLASS_3"/>
    <property type="match status" value="1"/>
</dbReference>
<dbReference type="OrthoDB" id="9801052at2"/>
<evidence type="ECO:0000313" key="11">
    <source>
        <dbReference type="Proteomes" id="UP000184222"/>
    </source>
</evidence>
<dbReference type="AlphaFoldDB" id="A0A1L4BSD9"/>
<evidence type="ECO:0000256" key="6">
    <source>
        <dbReference type="ARBA" id="ARBA00022756"/>
    </source>
</evidence>